<keyword evidence="2" id="KW-1185">Reference proteome</keyword>
<protein>
    <submittedName>
        <fullName evidence="1">Uncharacterized protein</fullName>
    </submittedName>
</protein>
<accession>A0A2P8FNQ0</accession>
<reference evidence="1 2" key="1">
    <citation type="submission" date="2018-03" db="EMBL/GenBank/DDBJ databases">
        <title>Genomic Encyclopedia of Archaeal and Bacterial Type Strains, Phase II (KMG-II): from individual species to whole genera.</title>
        <authorList>
            <person name="Goeker M."/>
        </authorList>
    </citation>
    <scope>NUCLEOTIDE SEQUENCE [LARGE SCALE GENOMIC DNA]</scope>
    <source>
        <strain evidence="1 2">DSM 18107</strain>
    </source>
</reference>
<name>A0A2P8FNQ0_9BACT</name>
<proteinExistence type="predicted"/>
<dbReference type="EMBL" id="PYGK01000018">
    <property type="protein sequence ID" value="PSL23329.1"/>
    <property type="molecule type" value="Genomic_DNA"/>
</dbReference>
<evidence type="ECO:0000313" key="1">
    <source>
        <dbReference type="EMBL" id="PSL23329.1"/>
    </source>
</evidence>
<gene>
    <name evidence="1" type="ORF">CLV42_11844</name>
</gene>
<comment type="caution">
    <text evidence="1">The sequence shown here is derived from an EMBL/GenBank/DDBJ whole genome shotgun (WGS) entry which is preliminary data.</text>
</comment>
<sequence>MTILAVYCLLLVEENRPNTQFKTAYLFRQEMRAGALNRTIIKSSILHPE</sequence>
<organism evidence="1 2">
    <name type="scientific">Chitinophaga ginsengisoli</name>
    <dbReference type="NCBI Taxonomy" id="363837"/>
    <lineage>
        <taxon>Bacteria</taxon>
        <taxon>Pseudomonadati</taxon>
        <taxon>Bacteroidota</taxon>
        <taxon>Chitinophagia</taxon>
        <taxon>Chitinophagales</taxon>
        <taxon>Chitinophagaceae</taxon>
        <taxon>Chitinophaga</taxon>
    </lineage>
</organism>
<dbReference type="AlphaFoldDB" id="A0A2P8FNQ0"/>
<evidence type="ECO:0000313" key="2">
    <source>
        <dbReference type="Proteomes" id="UP000240978"/>
    </source>
</evidence>
<dbReference type="Proteomes" id="UP000240978">
    <property type="component" value="Unassembled WGS sequence"/>
</dbReference>